<keyword evidence="2 5" id="KW-0732">Signal</keyword>
<dbReference type="SUPFAM" id="SSF53474">
    <property type="entry name" value="alpha/beta-Hydrolases"/>
    <property type="match status" value="1"/>
</dbReference>
<comment type="similarity">
    <text evidence="1">Belongs to the peptidase S33 family.</text>
</comment>
<feature type="signal peptide" evidence="5">
    <location>
        <begin position="1"/>
        <end position="23"/>
    </location>
</feature>
<proteinExistence type="inferred from homology"/>
<feature type="chain" id="PRO_5046860614" evidence="5">
    <location>
        <begin position="24"/>
        <end position="550"/>
    </location>
</feature>
<evidence type="ECO:0000256" key="2">
    <source>
        <dbReference type="ARBA" id="ARBA00022729"/>
    </source>
</evidence>
<dbReference type="InterPro" id="IPR029058">
    <property type="entry name" value="AB_hydrolase_fold"/>
</dbReference>
<dbReference type="GO" id="GO:0016787">
    <property type="term" value="F:hydrolase activity"/>
    <property type="evidence" value="ECO:0007669"/>
    <property type="project" value="UniProtKB-KW"/>
</dbReference>
<evidence type="ECO:0000256" key="5">
    <source>
        <dbReference type="SAM" id="SignalP"/>
    </source>
</evidence>
<dbReference type="InterPro" id="IPR051601">
    <property type="entry name" value="Serine_prot/Carboxylest_S33"/>
</dbReference>
<dbReference type="PANTHER" id="PTHR43248:SF29">
    <property type="entry name" value="TRIPEPTIDYL AMINOPEPTIDASE"/>
    <property type="match status" value="1"/>
</dbReference>
<dbReference type="PANTHER" id="PTHR43248">
    <property type="entry name" value="2-SUCCINYL-6-HYDROXY-2,4-CYCLOHEXADIENE-1-CARBOXYLATE SYNTHASE"/>
    <property type="match status" value="1"/>
</dbReference>
<comment type="caution">
    <text evidence="8">The sequence shown here is derived from an EMBL/GenBank/DDBJ whole genome shotgun (WGS) entry which is preliminary data.</text>
</comment>
<feature type="domain" description="Peptidase S33 tripeptidyl aminopeptidase-like C-terminal" evidence="7">
    <location>
        <begin position="413"/>
        <end position="512"/>
    </location>
</feature>
<gene>
    <name evidence="8" type="ORF">M1E25_06175</name>
</gene>
<dbReference type="Gene3D" id="3.40.50.1820">
    <property type="entry name" value="alpha/beta hydrolase"/>
    <property type="match status" value="1"/>
</dbReference>
<dbReference type="Pfam" id="PF00561">
    <property type="entry name" value="Abhydrolase_1"/>
    <property type="match status" value="1"/>
</dbReference>
<dbReference type="InterPro" id="IPR000073">
    <property type="entry name" value="AB_hydrolase_1"/>
</dbReference>
<evidence type="ECO:0000259" key="6">
    <source>
        <dbReference type="Pfam" id="PF00561"/>
    </source>
</evidence>
<protein>
    <submittedName>
        <fullName evidence="8">Alpha/beta hydrolase</fullName>
    </submittedName>
</protein>
<organism evidence="8 9">
    <name type="scientific">Streptomyces meridianus</name>
    <dbReference type="NCBI Taxonomy" id="2938945"/>
    <lineage>
        <taxon>Bacteria</taxon>
        <taxon>Bacillati</taxon>
        <taxon>Actinomycetota</taxon>
        <taxon>Actinomycetes</taxon>
        <taxon>Kitasatosporales</taxon>
        <taxon>Streptomycetaceae</taxon>
        <taxon>Streptomyces</taxon>
    </lineage>
</organism>
<accession>A0ABT0X3D7</accession>
<dbReference type="InterPro" id="IPR013595">
    <property type="entry name" value="Pept_S33_TAP-like_C"/>
</dbReference>
<evidence type="ECO:0000313" key="8">
    <source>
        <dbReference type="EMBL" id="MCM2576944.1"/>
    </source>
</evidence>
<evidence type="ECO:0000256" key="4">
    <source>
        <dbReference type="SAM" id="MobiDB-lite"/>
    </source>
</evidence>
<dbReference type="Pfam" id="PF08386">
    <property type="entry name" value="Abhydrolase_4"/>
    <property type="match status" value="1"/>
</dbReference>
<evidence type="ECO:0000313" key="9">
    <source>
        <dbReference type="Proteomes" id="UP001167160"/>
    </source>
</evidence>
<feature type="compositionally biased region" description="Basic and acidic residues" evidence="4">
    <location>
        <begin position="513"/>
        <end position="522"/>
    </location>
</feature>
<keyword evidence="3 8" id="KW-0378">Hydrolase</keyword>
<feature type="domain" description="AB hydrolase-1" evidence="6">
    <location>
        <begin position="106"/>
        <end position="302"/>
    </location>
</feature>
<sequence>MRAVALYGTIGSLILAALGTSPAGGTIAPPDPRGVAEAQGVAAAAARAASAGIDFGPCPEVENLPSSVTCGTVTVPLDYRRPDGGTISLTVSKADATGGSTEHQGALVHNPGGPGGSSMDFPLYTEAPEWRSTARAYDFIGYAPRGVGRSAPLSCQDPEEFTKAPVNVPVHPTEAQKPALRQQAEKYARGCAEKTGPSLRHYTSLNNARDLDVIRAALGEQRLTYLGSSYGTYLGALYAELFPRHVRRMVLDSPVDPDPRKIWYRDNLLQSLAFEGRWEDWRVWVARHDATYRLGRTPEEVQRSYTEARRRLEREPAGGTVGSAQLHAAFLETGYYDGAWAERAAALSAYLRRDDPDPLVSLAAPRPQDATAAENSNAVYTAVECNDAAWPRDWRVWDRDNTMLAGVAPFETWDNAWMNLPCAHWPAPRQRPLDVRTSPGELPPVLILAAQRDAATPYAGALSLHARLYGSSLVTERKAGTHGIAGGENACVNRHLETYLLRGTVPGPGAVCEPHDEPRPEAVKPAAPDASRETPPKSAPTASPEAAPQE</sequence>
<evidence type="ECO:0000256" key="3">
    <source>
        <dbReference type="ARBA" id="ARBA00022801"/>
    </source>
</evidence>
<evidence type="ECO:0000256" key="1">
    <source>
        <dbReference type="ARBA" id="ARBA00010088"/>
    </source>
</evidence>
<evidence type="ECO:0000259" key="7">
    <source>
        <dbReference type="Pfam" id="PF08386"/>
    </source>
</evidence>
<feature type="region of interest" description="Disordered" evidence="4">
    <location>
        <begin position="510"/>
        <end position="550"/>
    </location>
</feature>
<name>A0ABT0X3D7_9ACTN</name>
<dbReference type="EMBL" id="JAMQGM010000014">
    <property type="protein sequence ID" value="MCM2576944.1"/>
    <property type="molecule type" value="Genomic_DNA"/>
</dbReference>
<dbReference type="RefSeq" id="WP_251410850.1">
    <property type="nucleotide sequence ID" value="NZ_JAMQGM010000014.1"/>
</dbReference>
<keyword evidence="9" id="KW-1185">Reference proteome</keyword>
<reference evidence="8" key="1">
    <citation type="journal article" date="2023" name="Int. J. Syst. Evol. Microbiol.">
        <title>Streptomyces meridianus sp. nov. isolated from brackish water of the Tagus estuary in Alcochete, Portugal.</title>
        <authorList>
            <person name="Santos J.D.N."/>
            <person name="Klimek D."/>
            <person name="Calusinska M."/>
            <person name="Lobo Da Cunha A."/>
            <person name="Catita J."/>
            <person name="Goncalves H."/>
            <person name="Gonzalez I."/>
            <person name="Reyes F."/>
            <person name="Lage O.M."/>
        </authorList>
    </citation>
    <scope>NUCLEOTIDE SEQUENCE</scope>
    <source>
        <strain evidence="8">MTZ3.1</strain>
    </source>
</reference>
<dbReference type="Proteomes" id="UP001167160">
    <property type="component" value="Unassembled WGS sequence"/>
</dbReference>